<dbReference type="AlphaFoldDB" id="A0A080M8H1"/>
<comment type="caution">
    <text evidence="2">The sequence shown here is derived from an EMBL/GenBank/DDBJ whole genome shotgun (WGS) entry which is preliminary data.</text>
</comment>
<dbReference type="Pfam" id="PF08241">
    <property type="entry name" value="Methyltransf_11"/>
    <property type="match status" value="1"/>
</dbReference>
<keyword evidence="3" id="KW-1185">Reference proteome</keyword>
<dbReference type="SUPFAM" id="SSF53335">
    <property type="entry name" value="S-adenosyl-L-methionine-dependent methyltransferases"/>
    <property type="match status" value="1"/>
</dbReference>
<sequence>MDTKMQCEDKEWIEYRERFSTVYDDANYSSPLQSSVMRASHRLVEKAFDEQTYFGRILEVGAGTGEHLHFVRHRFDEYILSDQDRKTLEVAMNKFSGMHAGKLRYATQTGSHLDYADNTFDRLLATHVLEHIYQPHLALKEWLRVLKPGGVLSILIPTDPGLAWRLGRHLGPRKQAMAKGIPYDYIMAREHVNSCHNLVALLRHYFNDAKEAWWPFPVPSIDLNLFFAFHAIANKRTCG</sequence>
<dbReference type="GO" id="GO:0008757">
    <property type="term" value="F:S-adenosylmethionine-dependent methyltransferase activity"/>
    <property type="evidence" value="ECO:0007669"/>
    <property type="project" value="InterPro"/>
</dbReference>
<dbReference type="Gene3D" id="3.40.50.150">
    <property type="entry name" value="Vaccinia Virus protein VP39"/>
    <property type="match status" value="1"/>
</dbReference>
<evidence type="ECO:0000313" key="3">
    <source>
        <dbReference type="Proteomes" id="UP000021315"/>
    </source>
</evidence>
<reference evidence="2" key="1">
    <citation type="submission" date="2014-02" db="EMBL/GenBank/DDBJ databases">
        <title>Expanding our view of genomic diversity in Candidatus Accumulibacter clades.</title>
        <authorList>
            <person name="Skennerton C.T."/>
            <person name="Barr J.J."/>
            <person name="Slater F.R."/>
            <person name="Bond P.L."/>
            <person name="Tyson G.W."/>
        </authorList>
    </citation>
    <scope>NUCLEOTIDE SEQUENCE [LARGE SCALE GENOMIC DNA]</scope>
</reference>
<evidence type="ECO:0000259" key="1">
    <source>
        <dbReference type="Pfam" id="PF08241"/>
    </source>
</evidence>
<dbReference type="EMBL" id="JDST02000046">
    <property type="protein sequence ID" value="KFB76775.1"/>
    <property type="molecule type" value="Genomic_DNA"/>
</dbReference>
<keyword evidence="2" id="KW-0830">Ubiquinone</keyword>
<dbReference type="PANTHER" id="PTHR43861">
    <property type="entry name" value="TRANS-ACONITATE 2-METHYLTRANSFERASE-RELATED"/>
    <property type="match status" value="1"/>
</dbReference>
<evidence type="ECO:0000313" key="2">
    <source>
        <dbReference type="EMBL" id="KFB76775.1"/>
    </source>
</evidence>
<keyword evidence="2" id="KW-0808">Transferase</keyword>
<name>A0A080M8H1_9PROT</name>
<dbReference type="STRING" id="1453999.AW06_002147"/>
<gene>
    <name evidence="2" type="ORF">AW06_002147</name>
</gene>
<accession>A0A080M8H1</accession>
<proteinExistence type="predicted"/>
<feature type="domain" description="Methyltransferase type 11" evidence="1">
    <location>
        <begin position="58"/>
        <end position="153"/>
    </location>
</feature>
<dbReference type="GO" id="GO:0032259">
    <property type="term" value="P:methylation"/>
    <property type="evidence" value="ECO:0007669"/>
    <property type="project" value="UniProtKB-KW"/>
</dbReference>
<dbReference type="Proteomes" id="UP000021315">
    <property type="component" value="Unassembled WGS sequence"/>
</dbReference>
<dbReference type="CDD" id="cd02440">
    <property type="entry name" value="AdoMet_MTases"/>
    <property type="match status" value="1"/>
</dbReference>
<dbReference type="InterPro" id="IPR029063">
    <property type="entry name" value="SAM-dependent_MTases_sf"/>
</dbReference>
<protein>
    <submittedName>
        <fullName evidence="2">Ubiquinone/menaquinone biosynthesis methyltransferase</fullName>
    </submittedName>
</protein>
<dbReference type="InterPro" id="IPR013216">
    <property type="entry name" value="Methyltransf_11"/>
</dbReference>
<keyword evidence="2" id="KW-0489">Methyltransferase</keyword>
<organism evidence="2 3">
    <name type="scientific">Candidatus Accumulibacter cognatus</name>
    <dbReference type="NCBI Taxonomy" id="2954383"/>
    <lineage>
        <taxon>Bacteria</taxon>
        <taxon>Pseudomonadati</taxon>
        <taxon>Pseudomonadota</taxon>
        <taxon>Betaproteobacteria</taxon>
        <taxon>Candidatus Accumulibacter</taxon>
    </lineage>
</organism>